<organism evidence="1 2">
    <name type="scientific">Comamonas testosteroni</name>
    <name type="common">Pseudomonas testosteroni</name>
    <dbReference type="NCBI Taxonomy" id="285"/>
    <lineage>
        <taxon>Bacteria</taxon>
        <taxon>Pseudomonadati</taxon>
        <taxon>Pseudomonadota</taxon>
        <taxon>Betaproteobacteria</taxon>
        <taxon>Burkholderiales</taxon>
        <taxon>Comamonadaceae</taxon>
        <taxon>Comamonas</taxon>
    </lineage>
</organism>
<evidence type="ECO:0000313" key="1">
    <source>
        <dbReference type="EMBL" id="SUY76823.1"/>
    </source>
</evidence>
<dbReference type="CDD" id="cd16413">
    <property type="entry name" value="DGQHR_domain"/>
    <property type="match status" value="1"/>
</dbReference>
<dbReference type="NCBIfam" id="TIGR03187">
    <property type="entry name" value="DGQHR"/>
    <property type="match status" value="1"/>
</dbReference>
<dbReference type="Proteomes" id="UP000255070">
    <property type="component" value="Unassembled WGS sequence"/>
</dbReference>
<dbReference type="InterPro" id="IPR017601">
    <property type="entry name" value="DGQHR-contain_dom"/>
</dbReference>
<proteinExistence type="predicted"/>
<name>A0A8B4S342_COMTE</name>
<gene>
    <name evidence="1" type="ORF">NCTC10698_01832</name>
</gene>
<keyword evidence="2" id="KW-1185">Reference proteome</keyword>
<dbReference type="Pfam" id="PF14072">
    <property type="entry name" value="DndB"/>
    <property type="match status" value="1"/>
</dbReference>
<accession>A0A8B4S342</accession>
<comment type="caution">
    <text evidence="1">The sequence shown here is derived from an EMBL/GenBank/DDBJ whole genome shotgun (WGS) entry which is preliminary data.</text>
</comment>
<evidence type="ECO:0000313" key="2">
    <source>
        <dbReference type="Proteomes" id="UP000255070"/>
    </source>
</evidence>
<sequence>MRVADISRVERDQTDNLKGFQRPEIRSHVKGIADYLLQGDVLFPNAIILALSPVVKFSASRGTKPTGDLGLAQSGTLTIPLFKEGERVAWIVDGQQRSLALSQIGNKTIPVPVIGFVSDSLEIQREQFILVNKAKPLSSRLINELLPETRSVLLPRDLSLRKLPAEICNLLNRDKESPFYRLIKRVSEKSSTSGAVVTDSAVITMIKNSINNPLGALAPYKGSPQEPADTQSMYRILQTYWTAVRCVFPDAWGKDPRNSRLMHSAGIEAMGVLMDRIYARMSGPTEDVKVVQAELRKVAPICRWTKGHWESLGSAWNEIQSTPKDIKKLQDVLVRAYAGHTKT</sequence>
<dbReference type="InterPro" id="IPR017642">
    <property type="entry name" value="DNA_S_mod_DndB"/>
</dbReference>
<dbReference type="EMBL" id="UFXL01000001">
    <property type="protein sequence ID" value="SUY76823.1"/>
    <property type="molecule type" value="Genomic_DNA"/>
</dbReference>
<protein>
    <submittedName>
        <fullName evidence="1">DGQHR domain</fullName>
    </submittedName>
</protein>
<dbReference type="AlphaFoldDB" id="A0A8B4S342"/>
<dbReference type="NCBIfam" id="NF041060">
    <property type="entry name" value="DpdB"/>
    <property type="match status" value="1"/>
</dbReference>
<reference evidence="1 2" key="1">
    <citation type="submission" date="2018-06" db="EMBL/GenBank/DDBJ databases">
        <authorList>
            <consortium name="Pathogen Informatics"/>
            <person name="Doyle S."/>
        </authorList>
    </citation>
    <scope>NUCLEOTIDE SEQUENCE [LARGE SCALE GENOMIC DNA]</scope>
    <source>
        <strain evidence="1 2">NCTC10698</strain>
    </source>
</reference>